<dbReference type="Gene3D" id="2.60.40.10">
    <property type="entry name" value="Immunoglobulins"/>
    <property type="match status" value="2"/>
</dbReference>
<dbReference type="AlphaFoldDB" id="A0A9D9IG13"/>
<evidence type="ECO:0000313" key="3">
    <source>
        <dbReference type="Proteomes" id="UP000823603"/>
    </source>
</evidence>
<dbReference type="PROSITE" id="PS51257">
    <property type="entry name" value="PROKAR_LIPOPROTEIN"/>
    <property type="match status" value="1"/>
</dbReference>
<dbReference type="EMBL" id="JADIMB010000091">
    <property type="protein sequence ID" value="MBO8471381.1"/>
    <property type="molecule type" value="Genomic_DNA"/>
</dbReference>
<protein>
    <recommendedName>
        <fullName evidence="1">BACON domain-containing protein</fullName>
    </recommendedName>
</protein>
<dbReference type="Gene3D" id="2.60.120.200">
    <property type="match status" value="1"/>
</dbReference>
<dbReference type="CDD" id="cd14948">
    <property type="entry name" value="BACON"/>
    <property type="match status" value="1"/>
</dbReference>
<evidence type="ECO:0000259" key="1">
    <source>
        <dbReference type="Pfam" id="PF13004"/>
    </source>
</evidence>
<dbReference type="InterPro" id="IPR013320">
    <property type="entry name" value="ConA-like_dom_sf"/>
</dbReference>
<evidence type="ECO:0000313" key="2">
    <source>
        <dbReference type="EMBL" id="MBO8471381.1"/>
    </source>
</evidence>
<dbReference type="InterPro" id="IPR024361">
    <property type="entry name" value="BACON"/>
</dbReference>
<comment type="caution">
    <text evidence="2">The sequence shown here is derived from an EMBL/GenBank/DDBJ whole genome shotgun (WGS) entry which is preliminary data.</text>
</comment>
<name>A0A9D9IG13_9BACT</name>
<feature type="domain" description="BACON" evidence="1">
    <location>
        <begin position="161"/>
        <end position="215"/>
    </location>
</feature>
<dbReference type="GO" id="GO:0004553">
    <property type="term" value="F:hydrolase activity, hydrolyzing O-glycosyl compounds"/>
    <property type="evidence" value="ECO:0007669"/>
    <property type="project" value="UniProtKB-ARBA"/>
</dbReference>
<dbReference type="SUPFAM" id="SSF49899">
    <property type="entry name" value="Concanavalin A-like lectins/glucanases"/>
    <property type="match status" value="1"/>
</dbReference>
<organism evidence="2 3">
    <name type="scientific">Candidatus Cryptobacteroides faecavium</name>
    <dbReference type="NCBI Taxonomy" id="2840762"/>
    <lineage>
        <taxon>Bacteria</taxon>
        <taxon>Pseudomonadati</taxon>
        <taxon>Bacteroidota</taxon>
        <taxon>Bacteroidia</taxon>
        <taxon>Bacteroidales</taxon>
        <taxon>Candidatus Cryptobacteroides</taxon>
    </lineage>
</organism>
<dbReference type="Proteomes" id="UP000823603">
    <property type="component" value="Unassembled WGS sequence"/>
</dbReference>
<reference evidence="2" key="2">
    <citation type="journal article" date="2021" name="PeerJ">
        <title>Extensive microbial diversity within the chicken gut microbiome revealed by metagenomics and culture.</title>
        <authorList>
            <person name="Gilroy R."/>
            <person name="Ravi A."/>
            <person name="Getino M."/>
            <person name="Pursley I."/>
            <person name="Horton D.L."/>
            <person name="Alikhan N.F."/>
            <person name="Baker D."/>
            <person name="Gharbi K."/>
            <person name="Hall N."/>
            <person name="Watson M."/>
            <person name="Adriaenssens E.M."/>
            <person name="Foster-Nyarko E."/>
            <person name="Jarju S."/>
            <person name="Secka A."/>
            <person name="Antonio M."/>
            <person name="Oren A."/>
            <person name="Chaudhuri R.R."/>
            <person name="La Ragione R."/>
            <person name="Hildebrand F."/>
            <person name="Pallen M.J."/>
        </authorList>
    </citation>
    <scope>NUCLEOTIDE SEQUENCE</scope>
    <source>
        <strain evidence="2">B2-22910</strain>
    </source>
</reference>
<accession>A0A9D9IG13</accession>
<dbReference type="GO" id="GO:0005975">
    <property type="term" value="P:carbohydrate metabolic process"/>
    <property type="evidence" value="ECO:0007669"/>
    <property type="project" value="UniProtKB-ARBA"/>
</dbReference>
<reference evidence="2" key="1">
    <citation type="submission" date="2020-10" db="EMBL/GenBank/DDBJ databases">
        <authorList>
            <person name="Gilroy R."/>
        </authorList>
    </citation>
    <scope>NUCLEOTIDE SEQUENCE</scope>
    <source>
        <strain evidence="2">B2-22910</strain>
    </source>
</reference>
<dbReference type="InterPro" id="IPR013783">
    <property type="entry name" value="Ig-like_fold"/>
</dbReference>
<gene>
    <name evidence="2" type="ORF">IAB82_06255</name>
</gene>
<dbReference type="Pfam" id="PF13385">
    <property type="entry name" value="Laminin_G_3"/>
    <property type="match status" value="1"/>
</dbReference>
<proteinExistence type="predicted"/>
<dbReference type="Pfam" id="PF13004">
    <property type="entry name" value="BACON"/>
    <property type="match status" value="1"/>
</dbReference>
<sequence length="460" mass="49972">MKRYFNFIFAVIVAMTLQSCKDETSEWLDRTPIFRVLGPAGAEDNGTISLDGRSQSVDFTVLSSEAWSVETTGCDVYRLDTEVGGSGKTAVSLDVPENESGAVRHATVSFYMGDELKNEFQIEQAIQEPYLEISPDNASVLGWGDEFTVEISTNQDEWEYSIETENVNWITESGRTATSVTFSVPANDTGAERSAELLFSVPGKPELFAYLNISQSAPAAPPADLILDVIFNDNGSASDASSMGMTVDASRLDADCSVKYVEQLGRNAAVFNNGTIARSSLASGYYTIPYTTDSEFAEKIADGCSYELVFCTYYDPLTYTDGLKQVKPFASSQAGGIGVCLKANEGVIQFETHVGGGWKSPASTVVPEANRYYHVIGTFNKETEIVSIYVNGKLENSLNASGDFKFQETNTDARWFGIGADPNANDQGEASFYGEVVVARLYDAPMSDAEAMACYKALME</sequence>